<dbReference type="SMART" id="SM00317">
    <property type="entry name" value="SET"/>
    <property type="match status" value="1"/>
</dbReference>
<name>A0A319DHF5_9EURO</name>
<dbReference type="EMBL" id="KZ825831">
    <property type="protein sequence ID" value="PYH96905.1"/>
    <property type="molecule type" value="Genomic_DNA"/>
</dbReference>
<accession>A0A319DHF5</accession>
<dbReference type="PROSITE" id="PS50280">
    <property type="entry name" value="SET"/>
    <property type="match status" value="1"/>
</dbReference>
<proteinExistence type="predicted"/>
<dbReference type="InterPro" id="IPR046341">
    <property type="entry name" value="SET_dom_sf"/>
</dbReference>
<dbReference type="PANTHER" id="PTHR12197">
    <property type="entry name" value="HISTONE-LYSINE N-METHYLTRANSFERASE SMYD"/>
    <property type="match status" value="1"/>
</dbReference>
<feature type="compositionally biased region" description="Low complexity" evidence="1">
    <location>
        <begin position="1"/>
        <end position="19"/>
    </location>
</feature>
<dbReference type="VEuPathDB" id="FungiDB:BO71DRAFT_481597"/>
<dbReference type="SUPFAM" id="SSF82199">
    <property type="entry name" value="SET domain"/>
    <property type="match status" value="1"/>
</dbReference>
<gene>
    <name evidence="3" type="ORF">BO71DRAFT_481597</name>
</gene>
<dbReference type="Gene3D" id="1.10.220.160">
    <property type="match status" value="1"/>
</dbReference>
<dbReference type="Gene3D" id="6.10.140.2220">
    <property type="match status" value="1"/>
</dbReference>
<dbReference type="InterPro" id="IPR001214">
    <property type="entry name" value="SET_dom"/>
</dbReference>
<evidence type="ECO:0000256" key="1">
    <source>
        <dbReference type="SAM" id="MobiDB-lite"/>
    </source>
</evidence>
<dbReference type="Gene3D" id="2.170.270.10">
    <property type="entry name" value="SET domain"/>
    <property type="match status" value="1"/>
</dbReference>
<organism evidence="3 4">
    <name type="scientific">Aspergillus ellipticus CBS 707.79</name>
    <dbReference type="NCBI Taxonomy" id="1448320"/>
    <lineage>
        <taxon>Eukaryota</taxon>
        <taxon>Fungi</taxon>
        <taxon>Dikarya</taxon>
        <taxon>Ascomycota</taxon>
        <taxon>Pezizomycotina</taxon>
        <taxon>Eurotiomycetes</taxon>
        <taxon>Eurotiomycetidae</taxon>
        <taxon>Eurotiales</taxon>
        <taxon>Aspergillaceae</taxon>
        <taxon>Aspergillus</taxon>
        <taxon>Aspergillus subgen. Circumdati</taxon>
    </lineage>
</organism>
<dbReference type="Proteomes" id="UP000247810">
    <property type="component" value="Unassembled WGS sequence"/>
</dbReference>
<keyword evidence="4" id="KW-1185">Reference proteome</keyword>
<dbReference type="AlphaFoldDB" id="A0A319DHF5"/>
<protein>
    <submittedName>
        <fullName evidence="3">Set and mynd domain-containing protein</fullName>
    </submittedName>
</protein>
<evidence type="ECO:0000259" key="2">
    <source>
        <dbReference type="PROSITE" id="PS50280"/>
    </source>
</evidence>
<dbReference type="InterPro" id="IPR050869">
    <property type="entry name" value="H3K4_H4K5_MeTrfase"/>
</dbReference>
<dbReference type="PANTHER" id="PTHR12197:SF292">
    <property type="entry name" value="SET DOMAIN-CONTAINING PROTEIN"/>
    <property type="match status" value="1"/>
</dbReference>
<feature type="region of interest" description="Disordered" evidence="1">
    <location>
        <begin position="1"/>
        <end position="23"/>
    </location>
</feature>
<dbReference type="Pfam" id="PF00856">
    <property type="entry name" value="SET"/>
    <property type="match status" value="1"/>
</dbReference>
<sequence>MNASPESQSQLQSPALSSSDGSTVAAEPWVHPHLEQGVVPIKGRQLRASRCISKGELLMVDVPFAVIPAVDYPDISDGLLCSNPACGVQTLYQYRVNCPAGCLDDVVWCDEECRDGDALRHGFECVWLKRFGASIRKKWGEYDFGMLWLIVRVLAMRRVEGEGEGEGQVGERFKGGWEAIQDFCGSTESWSHSQVRAWTALAKRYLRGSAALPHNLSDEEVVALICREEANSFGLYPRETGVFPVPDPPVDRGEQYAAAVYPRAAIANHSCSPNIMHKPDDHGRMVFTASRDIAAGEECCISYFDLSQCVELRARRDHLQKLFRFVCRCDRCTTEEAAEEQQQEEWVGMPFGEGL</sequence>
<dbReference type="OrthoDB" id="1028014at2759"/>
<evidence type="ECO:0000313" key="4">
    <source>
        <dbReference type="Proteomes" id="UP000247810"/>
    </source>
</evidence>
<dbReference type="CDD" id="cd20071">
    <property type="entry name" value="SET_SMYD"/>
    <property type="match status" value="1"/>
</dbReference>
<feature type="domain" description="SET" evidence="2">
    <location>
        <begin position="32"/>
        <end position="304"/>
    </location>
</feature>
<reference evidence="3 4" key="1">
    <citation type="submission" date="2018-02" db="EMBL/GenBank/DDBJ databases">
        <title>The genomes of Aspergillus section Nigri reveals drivers in fungal speciation.</title>
        <authorList>
            <consortium name="DOE Joint Genome Institute"/>
            <person name="Vesth T.C."/>
            <person name="Nybo J."/>
            <person name="Theobald S."/>
            <person name="Brandl J."/>
            <person name="Frisvad J.C."/>
            <person name="Nielsen K.F."/>
            <person name="Lyhne E.K."/>
            <person name="Kogle M.E."/>
            <person name="Kuo A."/>
            <person name="Riley R."/>
            <person name="Clum A."/>
            <person name="Nolan M."/>
            <person name="Lipzen A."/>
            <person name="Salamov A."/>
            <person name="Henrissat B."/>
            <person name="Wiebenga A."/>
            <person name="De vries R.P."/>
            <person name="Grigoriev I.V."/>
            <person name="Mortensen U.H."/>
            <person name="Andersen M.R."/>
            <person name="Baker S.E."/>
        </authorList>
    </citation>
    <scope>NUCLEOTIDE SEQUENCE [LARGE SCALE GENOMIC DNA]</scope>
    <source>
        <strain evidence="3 4">CBS 707.79</strain>
    </source>
</reference>
<dbReference type="STRING" id="1448320.A0A319DHF5"/>
<evidence type="ECO:0000313" key="3">
    <source>
        <dbReference type="EMBL" id="PYH96905.1"/>
    </source>
</evidence>